<organism evidence="1 2">
    <name type="scientific">Halobium palmae</name>
    <dbReference type="NCBI Taxonomy" id="1776492"/>
    <lineage>
        <taxon>Archaea</taxon>
        <taxon>Methanobacteriati</taxon>
        <taxon>Methanobacteriota</taxon>
        <taxon>Stenosarchaea group</taxon>
        <taxon>Halobacteria</taxon>
        <taxon>Halobacteriales</taxon>
        <taxon>Haloferacaceae</taxon>
        <taxon>Halobium</taxon>
    </lineage>
</organism>
<name>A0ABD5RUG4_9EURY</name>
<dbReference type="InterPro" id="IPR009359">
    <property type="entry name" value="PaaB"/>
</dbReference>
<comment type="caution">
    <text evidence="1">The sequence shown here is derived from an EMBL/GenBank/DDBJ whole genome shotgun (WGS) entry which is preliminary data.</text>
</comment>
<dbReference type="InterPro" id="IPR023976">
    <property type="entry name" value="CHP04031_Htur1727"/>
</dbReference>
<protein>
    <submittedName>
        <fullName evidence="1">Htur_1727 family rSAM-partnered candidate RiPP</fullName>
    </submittedName>
</protein>
<dbReference type="Pfam" id="PF06243">
    <property type="entry name" value="PaaB"/>
    <property type="match status" value="1"/>
</dbReference>
<dbReference type="NCBIfam" id="TIGR04031">
    <property type="entry name" value="Htur_1727_fam"/>
    <property type="match status" value="1"/>
</dbReference>
<proteinExistence type="predicted"/>
<evidence type="ECO:0000313" key="1">
    <source>
        <dbReference type="EMBL" id="MFC6723075.1"/>
    </source>
</evidence>
<keyword evidence="2" id="KW-1185">Reference proteome</keyword>
<dbReference type="Gene3D" id="3.10.20.520">
    <property type="entry name" value="Phenylacetic acid degradation B"/>
    <property type="match status" value="1"/>
</dbReference>
<dbReference type="EMBL" id="JBHSWU010000003">
    <property type="protein sequence ID" value="MFC6723075.1"/>
    <property type="molecule type" value="Genomic_DNA"/>
</dbReference>
<dbReference type="AlphaFoldDB" id="A0ABD5RUG4"/>
<reference evidence="1 2" key="1">
    <citation type="journal article" date="2019" name="Int. J. Syst. Evol. Microbiol.">
        <title>The Global Catalogue of Microorganisms (GCM) 10K type strain sequencing project: providing services to taxonomists for standard genome sequencing and annotation.</title>
        <authorList>
            <consortium name="The Broad Institute Genomics Platform"/>
            <consortium name="The Broad Institute Genome Sequencing Center for Infectious Disease"/>
            <person name="Wu L."/>
            <person name="Ma J."/>
        </authorList>
    </citation>
    <scope>NUCLEOTIDE SEQUENCE [LARGE SCALE GENOMIC DNA]</scope>
    <source>
        <strain evidence="1 2">NBRC 111368</strain>
    </source>
</reference>
<gene>
    <name evidence="1" type="ORF">ACFQE1_01445</name>
</gene>
<dbReference type="Proteomes" id="UP001596328">
    <property type="component" value="Unassembled WGS sequence"/>
</dbReference>
<sequence>MVQKPQRYRVGEYPRDAVEREWEVFVRDAEDDPLRHIGSISAPGVDIAYEQATKLFAWYSTDIWLCPADAVARYSTHTLDDRAEPVIPDSGTEDRTYEA</sequence>
<accession>A0ABD5RUG4</accession>
<dbReference type="InterPro" id="IPR038693">
    <property type="entry name" value="PaaB_sf"/>
</dbReference>
<evidence type="ECO:0000313" key="2">
    <source>
        <dbReference type="Proteomes" id="UP001596328"/>
    </source>
</evidence>